<accession>A0A7W5VBU9</accession>
<gene>
    <name evidence="1" type="ORF">FHR33_000632</name>
</gene>
<evidence type="ECO:0000313" key="1">
    <source>
        <dbReference type="EMBL" id="MBB3724772.1"/>
    </source>
</evidence>
<proteinExistence type="predicted"/>
<reference evidence="1 2" key="1">
    <citation type="submission" date="2020-08" db="EMBL/GenBank/DDBJ databases">
        <title>Sequencing the genomes of 1000 actinobacteria strains.</title>
        <authorList>
            <person name="Klenk H.-P."/>
        </authorList>
    </citation>
    <scope>NUCLEOTIDE SEQUENCE [LARGE SCALE GENOMIC DNA]</scope>
    <source>
        <strain evidence="1 2">DSM 44320</strain>
    </source>
</reference>
<name>A0A7W5VBU9_9ACTN</name>
<dbReference type="Proteomes" id="UP000579945">
    <property type="component" value="Unassembled WGS sequence"/>
</dbReference>
<dbReference type="EMBL" id="JACIBV010000001">
    <property type="protein sequence ID" value="MBB3724772.1"/>
    <property type="molecule type" value="Genomic_DNA"/>
</dbReference>
<dbReference type="AlphaFoldDB" id="A0A7W5VBU9"/>
<protein>
    <submittedName>
        <fullName evidence="1">Uncharacterized protein</fullName>
    </submittedName>
</protein>
<comment type="caution">
    <text evidence="1">The sequence shown here is derived from an EMBL/GenBank/DDBJ whole genome shotgun (WGS) entry which is preliminary data.</text>
</comment>
<sequence>MANTSAVNRSTLTGRPLFDDHDVPIERALLELRSFEHGVTMHRYAVRDAREASSC</sequence>
<evidence type="ECO:0000313" key="2">
    <source>
        <dbReference type="Proteomes" id="UP000579945"/>
    </source>
</evidence>
<keyword evidence="2" id="KW-1185">Reference proteome</keyword>
<organism evidence="1 2">
    <name type="scientific">Nonomuraea dietziae</name>
    <dbReference type="NCBI Taxonomy" id="65515"/>
    <lineage>
        <taxon>Bacteria</taxon>
        <taxon>Bacillati</taxon>
        <taxon>Actinomycetota</taxon>
        <taxon>Actinomycetes</taxon>
        <taxon>Streptosporangiales</taxon>
        <taxon>Streptosporangiaceae</taxon>
        <taxon>Nonomuraea</taxon>
    </lineage>
</organism>
<dbReference type="RefSeq" id="WP_183643167.1">
    <property type="nucleotide sequence ID" value="NZ_BAAAXX010000134.1"/>
</dbReference>
<dbReference type="GeneID" id="95396087"/>